<dbReference type="Pfam" id="PF18962">
    <property type="entry name" value="Por_Secre_tail"/>
    <property type="match status" value="1"/>
</dbReference>
<sequence>MLATLAGAPMVRGQSITPSIINNMGGSGTIAGNTYEWSVGEIMVSTFSAPSVIVTQGVLQPMSSTSDVPMSPVLSGINVFPNPASSAVNIQFNTQQEGTFTYRLMDVAGRVILENSSTVQPGTVTKQFDISKLANANYMLQVFLRPQDGPEATNTFKVQKLN</sequence>
<reference evidence="3" key="1">
    <citation type="journal article" date="2019" name="Int. J. Syst. Evol. Microbiol.">
        <title>The Global Catalogue of Microorganisms (GCM) 10K type strain sequencing project: providing services to taxonomists for standard genome sequencing and annotation.</title>
        <authorList>
            <consortium name="The Broad Institute Genomics Platform"/>
            <consortium name="The Broad Institute Genome Sequencing Center for Infectious Disease"/>
            <person name="Wu L."/>
            <person name="Ma J."/>
        </authorList>
    </citation>
    <scope>NUCLEOTIDE SEQUENCE [LARGE SCALE GENOMIC DNA]</scope>
    <source>
        <strain evidence="3">JCM 32105</strain>
    </source>
</reference>
<comment type="caution">
    <text evidence="2">The sequence shown here is derived from an EMBL/GenBank/DDBJ whole genome shotgun (WGS) entry which is preliminary data.</text>
</comment>
<dbReference type="NCBIfam" id="TIGR04183">
    <property type="entry name" value="Por_Secre_tail"/>
    <property type="match status" value="1"/>
</dbReference>
<accession>A0ABP8N1V4</accession>
<dbReference type="InterPro" id="IPR026444">
    <property type="entry name" value="Secre_tail"/>
</dbReference>
<evidence type="ECO:0000259" key="1">
    <source>
        <dbReference type="Pfam" id="PF18962"/>
    </source>
</evidence>
<evidence type="ECO:0000313" key="3">
    <source>
        <dbReference type="Proteomes" id="UP001500067"/>
    </source>
</evidence>
<evidence type="ECO:0000313" key="2">
    <source>
        <dbReference type="EMBL" id="GAA4459848.1"/>
    </source>
</evidence>
<organism evidence="2 3">
    <name type="scientific">Nemorincola caseinilytica</name>
    <dbReference type="NCBI Taxonomy" id="2054315"/>
    <lineage>
        <taxon>Bacteria</taxon>
        <taxon>Pseudomonadati</taxon>
        <taxon>Bacteroidota</taxon>
        <taxon>Chitinophagia</taxon>
        <taxon>Chitinophagales</taxon>
        <taxon>Chitinophagaceae</taxon>
        <taxon>Nemorincola</taxon>
    </lineage>
</organism>
<gene>
    <name evidence="2" type="ORF">GCM10023093_01580</name>
</gene>
<proteinExistence type="predicted"/>
<feature type="domain" description="Secretion system C-terminal sorting" evidence="1">
    <location>
        <begin position="79"/>
        <end position="142"/>
    </location>
</feature>
<dbReference type="EMBL" id="BAABFA010000001">
    <property type="protein sequence ID" value="GAA4459848.1"/>
    <property type="molecule type" value="Genomic_DNA"/>
</dbReference>
<name>A0ABP8N1V4_9BACT</name>
<protein>
    <recommendedName>
        <fullName evidence="1">Secretion system C-terminal sorting domain-containing protein</fullName>
    </recommendedName>
</protein>
<keyword evidence="3" id="KW-1185">Reference proteome</keyword>
<dbReference type="Proteomes" id="UP001500067">
    <property type="component" value="Unassembled WGS sequence"/>
</dbReference>